<accession>A0A8E7EIN0</accession>
<name>A0A8E7EIN0_9EURY</name>
<feature type="transmembrane region" description="Helical" evidence="1">
    <location>
        <begin position="222"/>
        <end position="245"/>
    </location>
</feature>
<dbReference type="KEGG" id="mrtj:KHC33_07395"/>
<dbReference type="RefSeq" id="WP_214421068.1">
    <property type="nucleotide sequence ID" value="NZ_CP075546.1"/>
</dbReference>
<evidence type="ECO:0000256" key="1">
    <source>
        <dbReference type="SAM" id="Phobius"/>
    </source>
</evidence>
<dbReference type="EMBL" id="CP075546">
    <property type="protein sequence ID" value="QVV90297.1"/>
    <property type="molecule type" value="Genomic_DNA"/>
</dbReference>
<dbReference type="AlphaFoldDB" id="A0A8E7EIN0"/>
<keyword evidence="1" id="KW-0812">Transmembrane</keyword>
<feature type="transmembrane region" description="Helical" evidence="1">
    <location>
        <begin position="125"/>
        <end position="149"/>
    </location>
</feature>
<dbReference type="GeneID" id="65096997"/>
<evidence type="ECO:0000313" key="3">
    <source>
        <dbReference type="Proteomes" id="UP000680656"/>
    </source>
</evidence>
<protein>
    <submittedName>
        <fullName evidence="2">Uncharacterized protein</fullName>
    </submittedName>
</protein>
<feature type="transmembrane region" description="Helical" evidence="1">
    <location>
        <begin position="82"/>
        <end position="104"/>
    </location>
</feature>
<dbReference type="InterPro" id="IPR055966">
    <property type="entry name" value="DUF7544"/>
</dbReference>
<sequence length="319" mass="35817">MSEYLAVLAIVPALRHTKQIFWPIKTGQILRLLIISFFIGAWITSPIPQDYSYADIPYLSALNGTDVITEETGRISMVMTGILFILLVYALLSSIFQFIFVDYLSAETLRILPSLKMRIGMGLRLMTFYLSIILIIGLCAAGAIIGIAMPVLIENPDNQTMFFVALIYTLTGLLILILPVWVLTIITTDFVVPVMMVHLCGIIQGWTILLREFSGRWDEVGIYLLIKISIDLIVGIILGVMLVLVMHLLGFPVMLIIPGLSTSTGYSLFEAIIPFLIMAVITLFVMTPVVTFLRYYALVFLELLSETYTLLPEVYQCRR</sequence>
<dbReference type="Proteomes" id="UP000680656">
    <property type="component" value="Chromosome"/>
</dbReference>
<feature type="transmembrane region" description="Helical" evidence="1">
    <location>
        <begin position="161"/>
        <end position="183"/>
    </location>
</feature>
<proteinExistence type="predicted"/>
<keyword evidence="3" id="KW-1185">Reference proteome</keyword>
<reference evidence="2 3" key="1">
    <citation type="submission" date="2021-05" db="EMBL/GenBank/DDBJ databases">
        <title>A novel Methanospirillum isolate from a pyrite-forming mixed culture.</title>
        <authorList>
            <person name="Bunk B."/>
            <person name="Sproer C."/>
            <person name="Spring S."/>
            <person name="Pester M."/>
        </authorList>
    </citation>
    <scope>NUCLEOTIDE SEQUENCE [LARGE SCALE GENOMIC DNA]</scope>
    <source>
        <strain evidence="2 3">J.3.6.1-F.2.7.3</strain>
    </source>
</reference>
<organism evidence="2 3">
    <name type="scientific">Methanospirillum purgamenti</name>
    <dbReference type="NCBI Taxonomy" id="2834276"/>
    <lineage>
        <taxon>Archaea</taxon>
        <taxon>Methanobacteriati</taxon>
        <taxon>Methanobacteriota</taxon>
        <taxon>Stenosarchaea group</taxon>
        <taxon>Methanomicrobia</taxon>
        <taxon>Methanomicrobiales</taxon>
        <taxon>Methanospirillaceae</taxon>
        <taxon>Methanospirillum</taxon>
    </lineage>
</organism>
<gene>
    <name evidence="2" type="ORF">KHC33_07395</name>
</gene>
<keyword evidence="1" id="KW-0472">Membrane</keyword>
<feature type="transmembrane region" description="Helical" evidence="1">
    <location>
        <begin position="190"/>
        <end position="210"/>
    </location>
</feature>
<evidence type="ECO:0000313" key="2">
    <source>
        <dbReference type="EMBL" id="QVV90297.1"/>
    </source>
</evidence>
<keyword evidence="1" id="KW-1133">Transmembrane helix</keyword>
<dbReference type="Pfam" id="PF24400">
    <property type="entry name" value="DUF7544"/>
    <property type="match status" value="1"/>
</dbReference>
<feature type="transmembrane region" description="Helical" evidence="1">
    <location>
        <begin position="266"/>
        <end position="286"/>
    </location>
</feature>
<feature type="transmembrane region" description="Helical" evidence="1">
    <location>
        <begin position="29"/>
        <end position="47"/>
    </location>
</feature>